<dbReference type="InterPro" id="IPR003018">
    <property type="entry name" value="GAF"/>
</dbReference>
<comment type="caution">
    <text evidence="6">The sequence shown here is derived from an EMBL/GenBank/DDBJ whole genome shotgun (WGS) entry which is preliminary data.</text>
</comment>
<keyword evidence="4" id="KW-0804">Transcription</keyword>
<proteinExistence type="predicted"/>
<evidence type="ECO:0000256" key="3">
    <source>
        <dbReference type="ARBA" id="ARBA00023015"/>
    </source>
</evidence>
<evidence type="ECO:0000313" key="7">
    <source>
        <dbReference type="Proteomes" id="UP000231292"/>
    </source>
</evidence>
<organism evidence="6 7">
    <name type="scientific">Candidatus Sherwoodlollariibacterium unditelluris</name>
    <dbReference type="NCBI Taxonomy" id="1974757"/>
    <lineage>
        <taxon>Bacteria</taxon>
        <taxon>Pseudomonadati</taxon>
        <taxon>Candidatus Omnitrophota</taxon>
        <taxon>Candidatus Sherwoodlollariibacterium</taxon>
    </lineage>
</organism>
<name>A0A2G9YKD4_9BACT</name>
<dbReference type="Proteomes" id="UP000231292">
    <property type="component" value="Unassembled WGS sequence"/>
</dbReference>
<dbReference type="InterPro" id="IPR011006">
    <property type="entry name" value="CheY-like_superfamily"/>
</dbReference>
<dbReference type="Pfam" id="PF03861">
    <property type="entry name" value="ANTAR"/>
    <property type="match status" value="1"/>
</dbReference>
<evidence type="ECO:0000259" key="5">
    <source>
        <dbReference type="PROSITE" id="PS50921"/>
    </source>
</evidence>
<evidence type="ECO:0000313" key="6">
    <source>
        <dbReference type="EMBL" id="PIP19602.1"/>
    </source>
</evidence>
<gene>
    <name evidence="6" type="ORF">COX41_02005</name>
</gene>
<dbReference type="Gene3D" id="3.30.450.40">
    <property type="match status" value="1"/>
</dbReference>
<keyword evidence="3" id="KW-0805">Transcription regulation</keyword>
<dbReference type="GO" id="GO:0016301">
    <property type="term" value="F:kinase activity"/>
    <property type="evidence" value="ECO:0007669"/>
    <property type="project" value="UniProtKB-KW"/>
</dbReference>
<dbReference type="AlphaFoldDB" id="A0A2G9YKD4"/>
<evidence type="ECO:0000256" key="1">
    <source>
        <dbReference type="ARBA" id="ARBA00022679"/>
    </source>
</evidence>
<evidence type="ECO:0000256" key="4">
    <source>
        <dbReference type="ARBA" id="ARBA00023163"/>
    </source>
</evidence>
<dbReference type="SMART" id="SM01012">
    <property type="entry name" value="ANTAR"/>
    <property type="match status" value="1"/>
</dbReference>
<keyword evidence="1" id="KW-0808">Transferase</keyword>
<dbReference type="PROSITE" id="PS50921">
    <property type="entry name" value="ANTAR"/>
    <property type="match status" value="1"/>
</dbReference>
<reference evidence="6 7" key="1">
    <citation type="submission" date="2017-09" db="EMBL/GenBank/DDBJ databases">
        <title>Depth-based differentiation of microbial function through sediment-hosted aquifers and enrichment of novel symbionts in the deep terrestrial subsurface.</title>
        <authorList>
            <person name="Probst A.J."/>
            <person name="Ladd B."/>
            <person name="Jarett J.K."/>
            <person name="Geller-Mcgrath D.E."/>
            <person name="Sieber C.M."/>
            <person name="Emerson J.B."/>
            <person name="Anantharaman K."/>
            <person name="Thomas B.C."/>
            <person name="Malmstrom R."/>
            <person name="Stieglmeier M."/>
            <person name="Klingl A."/>
            <person name="Woyke T."/>
            <person name="Ryan C.M."/>
            <person name="Banfield J.F."/>
        </authorList>
    </citation>
    <scope>NUCLEOTIDE SEQUENCE [LARGE SCALE GENOMIC DNA]</scope>
    <source>
        <strain evidence="6">CG23_combo_of_CG06-09_8_20_14_all_41_10</strain>
    </source>
</reference>
<dbReference type="SUPFAM" id="SSF52172">
    <property type="entry name" value="CheY-like"/>
    <property type="match status" value="1"/>
</dbReference>
<dbReference type="InterPro" id="IPR029016">
    <property type="entry name" value="GAF-like_dom_sf"/>
</dbReference>
<dbReference type="InterPro" id="IPR005561">
    <property type="entry name" value="ANTAR"/>
</dbReference>
<dbReference type="InterPro" id="IPR036388">
    <property type="entry name" value="WH-like_DNA-bd_sf"/>
</dbReference>
<accession>A0A2G9YKD4</accession>
<dbReference type="SMART" id="SM00065">
    <property type="entry name" value="GAF"/>
    <property type="match status" value="1"/>
</dbReference>
<keyword evidence="2 6" id="KW-0418">Kinase</keyword>
<dbReference type="EMBL" id="PCRK01000038">
    <property type="protein sequence ID" value="PIP19602.1"/>
    <property type="molecule type" value="Genomic_DNA"/>
</dbReference>
<feature type="domain" description="ANTAR" evidence="5">
    <location>
        <begin position="170"/>
        <end position="231"/>
    </location>
</feature>
<dbReference type="GO" id="GO:0003723">
    <property type="term" value="F:RNA binding"/>
    <property type="evidence" value="ECO:0007669"/>
    <property type="project" value="InterPro"/>
</dbReference>
<protein>
    <submittedName>
        <fullName evidence="6">Histidine kinase</fullName>
    </submittedName>
</protein>
<dbReference type="Pfam" id="PF13185">
    <property type="entry name" value="GAF_2"/>
    <property type="match status" value="1"/>
</dbReference>
<dbReference type="Gene3D" id="1.10.10.10">
    <property type="entry name" value="Winged helix-like DNA-binding domain superfamily/Winged helix DNA-binding domain"/>
    <property type="match status" value="1"/>
</dbReference>
<dbReference type="SUPFAM" id="SSF55781">
    <property type="entry name" value="GAF domain-like"/>
    <property type="match status" value="1"/>
</dbReference>
<evidence type="ECO:0000256" key="2">
    <source>
        <dbReference type="ARBA" id="ARBA00022777"/>
    </source>
</evidence>
<sequence>MAAKKKEKYEIYVKQIEAISKVANLITSGLYLEELLRLIVQVTAEIMNSKISSLMLLDPERKELVVHATQSISEAYNKKPNLRLGEGIAGIVARDNKPTYILDVKNDERYSNQDIAKKEGLCSLACVPLAVKGRVIGVLNCYTSKKHKFSKHELGLLTALANQAAMAIENAELDLRARSAEEALTTCKLIERAKDILAQEANILPSQAYRLIQKQSMDSRKSMREVAEAIIIARDVRSKKAN</sequence>